<comment type="similarity">
    <text evidence="2">Belongs to the metallo-beta-lactamase superfamily.</text>
</comment>
<reference evidence="7 8" key="1">
    <citation type="submission" date="2019-08" db="EMBL/GenBank/DDBJ databases">
        <title>Arthrobacter sp. nov., isolated from plateau pika and Tibetan wild ass.</title>
        <authorList>
            <person name="Ge Y."/>
        </authorList>
    </citation>
    <scope>NUCLEOTIDE SEQUENCE [LARGE SCALE GENOMIC DNA]</scope>
    <source>
        <strain evidence="7 8">785</strain>
    </source>
</reference>
<dbReference type="GO" id="GO:0046872">
    <property type="term" value="F:metal ion binding"/>
    <property type="evidence" value="ECO:0007669"/>
    <property type="project" value="UniProtKB-KW"/>
</dbReference>
<dbReference type="CDD" id="cd07729">
    <property type="entry name" value="AHL_lactonase_MBL-fold"/>
    <property type="match status" value="1"/>
</dbReference>
<evidence type="ECO:0000256" key="5">
    <source>
        <dbReference type="ARBA" id="ARBA00022833"/>
    </source>
</evidence>
<keyword evidence="3" id="KW-0479">Metal-binding</keyword>
<dbReference type="InterPro" id="IPR051013">
    <property type="entry name" value="MBL_superfamily_lactonases"/>
</dbReference>
<dbReference type="PANTHER" id="PTHR42978:SF2">
    <property type="entry name" value="102 KBASES UNSTABLE REGION: FROM 1 TO 119443"/>
    <property type="match status" value="1"/>
</dbReference>
<protein>
    <submittedName>
        <fullName evidence="7">MBL fold metallo-hydrolase</fullName>
    </submittedName>
</protein>
<evidence type="ECO:0000259" key="6">
    <source>
        <dbReference type="SMART" id="SM00849"/>
    </source>
</evidence>
<keyword evidence="4 7" id="KW-0378">Hydrolase</keyword>
<dbReference type="Proteomes" id="UP000326852">
    <property type="component" value="Unassembled WGS sequence"/>
</dbReference>
<accession>A0A5N6MR19</accession>
<dbReference type="Gene3D" id="3.60.15.10">
    <property type="entry name" value="Ribonuclease Z/Hydroxyacylglutathione hydrolase-like"/>
    <property type="match status" value="1"/>
</dbReference>
<dbReference type="GO" id="GO:0016787">
    <property type="term" value="F:hydrolase activity"/>
    <property type="evidence" value="ECO:0007669"/>
    <property type="project" value="UniProtKB-KW"/>
</dbReference>
<feature type="domain" description="Metallo-beta-lactamase" evidence="6">
    <location>
        <begin position="17"/>
        <end position="229"/>
    </location>
</feature>
<evidence type="ECO:0000313" key="8">
    <source>
        <dbReference type="Proteomes" id="UP000326852"/>
    </source>
</evidence>
<organism evidence="7 8">
    <name type="scientific">Arthrobacter yangruifuii</name>
    <dbReference type="NCBI Taxonomy" id="2606616"/>
    <lineage>
        <taxon>Bacteria</taxon>
        <taxon>Bacillati</taxon>
        <taxon>Actinomycetota</taxon>
        <taxon>Actinomycetes</taxon>
        <taxon>Micrococcales</taxon>
        <taxon>Micrococcaceae</taxon>
        <taxon>Arthrobacter</taxon>
    </lineage>
</organism>
<evidence type="ECO:0000256" key="4">
    <source>
        <dbReference type="ARBA" id="ARBA00022801"/>
    </source>
</evidence>
<dbReference type="SUPFAM" id="SSF56281">
    <property type="entry name" value="Metallo-hydrolase/oxidoreductase"/>
    <property type="match status" value="1"/>
</dbReference>
<comment type="cofactor">
    <cofactor evidence="1">
        <name>Zn(2+)</name>
        <dbReference type="ChEBI" id="CHEBI:29105"/>
    </cofactor>
</comment>
<name>A0A5N6MR19_9MICC</name>
<proteinExistence type="inferred from homology"/>
<evidence type="ECO:0000256" key="2">
    <source>
        <dbReference type="ARBA" id="ARBA00007749"/>
    </source>
</evidence>
<dbReference type="AlphaFoldDB" id="A0A5N6MR19"/>
<evidence type="ECO:0000313" key="7">
    <source>
        <dbReference type="EMBL" id="KAD3720734.1"/>
    </source>
</evidence>
<keyword evidence="5" id="KW-0862">Zinc</keyword>
<sequence>MDAAHLVIGAEGTVDIPLPAYLIEHEQGLVLFDTGMHPDVCEDPRIVFGDRPESTMITGTAEQRLDNQLRMLGYDTTDVTHVVLSHTHTDHAGGLFMFPHAKFFIGPGEYDYARNPPASSAHLVMHQDILRAEIQNFDWTTIDSPVYDLFGDGAIQLHHFPGHTPGELSTLVRLPSQNIMLTADTVHLREAVDWREADPSDWNHEVGRESIDRMLAVTEQEQARLWISHDERDWADFGGPRTELK</sequence>
<dbReference type="EMBL" id="VTFX01000003">
    <property type="protein sequence ID" value="KAD3720734.1"/>
    <property type="molecule type" value="Genomic_DNA"/>
</dbReference>
<dbReference type="PANTHER" id="PTHR42978">
    <property type="entry name" value="QUORUM-QUENCHING LACTONASE YTNP-RELATED-RELATED"/>
    <property type="match status" value="1"/>
</dbReference>
<evidence type="ECO:0000256" key="1">
    <source>
        <dbReference type="ARBA" id="ARBA00001947"/>
    </source>
</evidence>
<dbReference type="InterPro" id="IPR001279">
    <property type="entry name" value="Metallo-B-lactamas"/>
</dbReference>
<dbReference type="InterPro" id="IPR036866">
    <property type="entry name" value="RibonucZ/Hydroxyglut_hydro"/>
</dbReference>
<dbReference type="Pfam" id="PF00753">
    <property type="entry name" value="Lactamase_B"/>
    <property type="match status" value="1"/>
</dbReference>
<comment type="caution">
    <text evidence="7">The sequence shown here is derived from an EMBL/GenBank/DDBJ whole genome shotgun (WGS) entry which is preliminary data.</text>
</comment>
<dbReference type="SMART" id="SM00849">
    <property type="entry name" value="Lactamase_B"/>
    <property type="match status" value="1"/>
</dbReference>
<evidence type="ECO:0000256" key="3">
    <source>
        <dbReference type="ARBA" id="ARBA00022723"/>
    </source>
</evidence>
<gene>
    <name evidence="7" type="ORF">GD627_07095</name>
</gene>
<keyword evidence="8" id="KW-1185">Reference proteome</keyword>